<feature type="transmembrane region" description="Helical" evidence="7">
    <location>
        <begin position="781"/>
        <end position="804"/>
    </location>
</feature>
<evidence type="ECO:0000256" key="7">
    <source>
        <dbReference type="SAM" id="Phobius"/>
    </source>
</evidence>
<dbReference type="PANTHER" id="PTHR12011:SF471">
    <property type="entry name" value="G-PROTEIN COUPLED RECEPTORS FAMILY 2 PROFILE 2 DOMAIN-CONTAINING PROTEIN"/>
    <property type="match status" value="1"/>
</dbReference>
<feature type="domain" description="GAIN-B" evidence="9">
    <location>
        <begin position="375"/>
        <end position="547"/>
    </location>
</feature>
<feature type="region of interest" description="Disordered" evidence="6">
    <location>
        <begin position="867"/>
        <end position="906"/>
    </location>
</feature>
<feature type="domain" description="G-protein coupled receptors family 2 profile 2" evidence="10">
    <location>
        <begin position="563"/>
        <end position="835"/>
    </location>
</feature>
<feature type="chain" id="PRO_5012921739" evidence="8">
    <location>
        <begin position="31"/>
        <end position="1037"/>
    </location>
</feature>
<proteinExistence type="predicted"/>
<feature type="region of interest" description="Disordered" evidence="6">
    <location>
        <begin position="922"/>
        <end position="995"/>
    </location>
</feature>
<dbReference type="Gene3D" id="2.60.220.50">
    <property type="match status" value="1"/>
</dbReference>
<evidence type="ECO:0000256" key="8">
    <source>
        <dbReference type="SAM" id="SignalP"/>
    </source>
</evidence>
<keyword evidence="12" id="KW-1185">Reference proteome</keyword>
<feature type="non-terminal residue" evidence="11">
    <location>
        <position position="1"/>
    </location>
</feature>
<evidence type="ECO:0000256" key="2">
    <source>
        <dbReference type="ARBA" id="ARBA00022692"/>
    </source>
</evidence>
<feature type="transmembrane region" description="Helical" evidence="7">
    <location>
        <begin position="680"/>
        <end position="701"/>
    </location>
</feature>
<keyword evidence="3 7" id="KW-1133">Transmembrane helix</keyword>
<dbReference type="Pfam" id="PF01825">
    <property type="entry name" value="GPS"/>
    <property type="match status" value="1"/>
</dbReference>
<dbReference type="SMART" id="SM00303">
    <property type="entry name" value="GPS"/>
    <property type="match status" value="1"/>
</dbReference>
<evidence type="ECO:0000256" key="1">
    <source>
        <dbReference type="ARBA" id="ARBA00004141"/>
    </source>
</evidence>
<dbReference type="GO" id="GO:0005886">
    <property type="term" value="C:plasma membrane"/>
    <property type="evidence" value="ECO:0007669"/>
    <property type="project" value="TreeGrafter"/>
</dbReference>
<evidence type="ECO:0000256" key="5">
    <source>
        <dbReference type="ARBA" id="ARBA00023157"/>
    </source>
</evidence>
<sequence>DKMIHTTNKLSLMFAWLFLPWLLLPLSTQAVSTPAASQCQQIGSLCNLTVCPNQDSILVPCPELSSTESIDRIEYLPLPIGSSDQCSLDDTSQALPACLSLRNLDLNEESSNLRDCYTSLKNSIRDQLKLRATGRCVLNIPLRLASACYQLGKSDDRLLRSSKDCSELASGNQLYFMNIVLSRKVAPTLPFTSSTTTATTARPRTEPPRCPTGFVFAVNESDSGVSGRCESLAVSGDACRSLALRAPTAYQRETGDCAPVPDTEAGVRLALAETRNSSVKAQVLSRFAQTREFDNATEVSGFASLLESEASTAFANASAFEMRQTVGDLLNGVTAFGSKDVWTASAESGSEDADDGRKLAEAAGAVIRTLDSLGRGLQFAGPEVNVSTSAIAMSVRRMRSGSALMQSDSAAVKVNLLNKGNSASSFSAASPPVSMVTSVVNLPRLISRLGNAGQPVASRIVQATLYSAADGARLDSGVELRVLLLLPHLDSSNVGSAERRCVFLQADSSLSERGCRPVAELSDSSRTACSCEHLTSFAAVVLPGTVWLGPDTHRLWRMHSPVLRALTYVCLGASIACLLITNITYLAIKLRGPLADKSVVTLHRVHHSLCFALLLAHSLYLVGFNPPAALGHLGCQILSGLTLYALLCVFCWLLCEGVMYAKSLIVVLPGVDSAFAKVKFWHYCLLSYAAPAVIVAITAGLRHRQLIQLESPDLASDSATPAPKACWLSEELGTNYAFLAPMLLVCLANLLVFVIVLVKLTQRDAVRCPKPDLLPYLRRQVKLSVTLAGLLGLTWLLGLLFYFAQTHLFVALHYAFTLLNGLQGCFIFFTQIFAHDRIRDGWEKCLLQSRCTPQCLRAWLQNRRHARMSGTGSSGQSKNANNANRKAKVNSAGNAKSSSGNSGGSIPSLINLLRRLSLRRRNNNSSGTTHVSELSPMCKNSAAGSGGGRRLGQSEDESQPFLSNTRDESGSPGRSHRQAPLVTEENFTSTCPPRESGFFESQLAADDQSLFDITHSLAEPALAPRRRLLRACQRTAE</sequence>
<evidence type="ECO:0000256" key="4">
    <source>
        <dbReference type="ARBA" id="ARBA00023136"/>
    </source>
</evidence>
<dbReference type="AlphaFoldDB" id="A0A267H782"/>
<dbReference type="InterPro" id="IPR000832">
    <property type="entry name" value="GPCR_2_secretin-like"/>
</dbReference>
<feature type="transmembrane region" description="Helical" evidence="7">
    <location>
        <begin position="565"/>
        <end position="588"/>
    </location>
</feature>
<dbReference type="PROSITE" id="PS50261">
    <property type="entry name" value="G_PROTEIN_RECEP_F2_4"/>
    <property type="match status" value="1"/>
</dbReference>
<dbReference type="GO" id="GO:0004930">
    <property type="term" value="F:G protein-coupled receptor activity"/>
    <property type="evidence" value="ECO:0007669"/>
    <property type="project" value="InterPro"/>
</dbReference>
<feature type="transmembrane region" description="Helical" evidence="7">
    <location>
        <begin position="738"/>
        <end position="760"/>
    </location>
</feature>
<keyword evidence="5" id="KW-1015">Disulfide bond</keyword>
<comment type="subcellular location">
    <subcellularLocation>
        <location evidence="1">Membrane</location>
        <topology evidence="1">Multi-pass membrane protein</topology>
    </subcellularLocation>
</comment>
<keyword evidence="4 7" id="KW-0472">Membrane</keyword>
<dbReference type="STRING" id="282301.A0A267H782"/>
<organism evidence="11 12">
    <name type="scientific">Macrostomum lignano</name>
    <dbReference type="NCBI Taxonomy" id="282301"/>
    <lineage>
        <taxon>Eukaryota</taxon>
        <taxon>Metazoa</taxon>
        <taxon>Spiralia</taxon>
        <taxon>Lophotrochozoa</taxon>
        <taxon>Platyhelminthes</taxon>
        <taxon>Rhabditophora</taxon>
        <taxon>Macrostomorpha</taxon>
        <taxon>Macrostomida</taxon>
        <taxon>Macrostomidae</taxon>
        <taxon>Macrostomum</taxon>
    </lineage>
</organism>
<keyword evidence="2 7" id="KW-0812">Transmembrane</keyword>
<evidence type="ECO:0000256" key="6">
    <source>
        <dbReference type="SAM" id="MobiDB-lite"/>
    </source>
</evidence>
<dbReference type="PRINTS" id="PR00249">
    <property type="entry name" value="GPCRSECRETIN"/>
</dbReference>
<evidence type="ECO:0000259" key="9">
    <source>
        <dbReference type="PROSITE" id="PS50221"/>
    </source>
</evidence>
<dbReference type="InterPro" id="IPR017981">
    <property type="entry name" value="GPCR_2-like_7TM"/>
</dbReference>
<evidence type="ECO:0000313" key="11">
    <source>
        <dbReference type="EMBL" id="PAA94126.1"/>
    </source>
</evidence>
<evidence type="ECO:0000313" key="12">
    <source>
        <dbReference type="Proteomes" id="UP000215902"/>
    </source>
</evidence>
<dbReference type="InterPro" id="IPR046338">
    <property type="entry name" value="GAIN_dom_sf"/>
</dbReference>
<dbReference type="Pfam" id="PF00002">
    <property type="entry name" value="7tm_2"/>
    <property type="match status" value="1"/>
</dbReference>
<keyword evidence="8" id="KW-0732">Signal</keyword>
<dbReference type="OrthoDB" id="1100386at2759"/>
<dbReference type="GO" id="GO:0007166">
    <property type="term" value="P:cell surface receptor signaling pathway"/>
    <property type="evidence" value="ECO:0007669"/>
    <property type="project" value="InterPro"/>
</dbReference>
<feature type="transmembrane region" description="Helical" evidence="7">
    <location>
        <begin position="641"/>
        <end position="668"/>
    </location>
</feature>
<feature type="transmembrane region" description="Helical" evidence="7">
    <location>
        <begin position="609"/>
        <end position="629"/>
    </location>
</feature>
<dbReference type="Gene3D" id="1.20.1070.10">
    <property type="entry name" value="Rhodopsin 7-helix transmembrane proteins"/>
    <property type="match status" value="1"/>
</dbReference>
<protein>
    <submittedName>
        <fullName evidence="11">Uncharacterized protein</fullName>
    </submittedName>
</protein>
<reference evidence="11 12" key="1">
    <citation type="submission" date="2017-06" db="EMBL/GenBank/DDBJ databases">
        <title>A platform for efficient transgenesis in Macrostomum lignano, a flatworm model organism for stem cell research.</title>
        <authorList>
            <person name="Berezikov E."/>
        </authorList>
    </citation>
    <scope>NUCLEOTIDE SEQUENCE [LARGE SCALE GENOMIC DNA]</scope>
    <source>
        <strain evidence="11">DV1</strain>
        <tissue evidence="11">Whole organism</tissue>
    </source>
</reference>
<gene>
    <name evidence="11" type="ORF">BOX15_Mlig023556g1</name>
</gene>
<dbReference type="Proteomes" id="UP000215902">
    <property type="component" value="Unassembled WGS sequence"/>
</dbReference>
<comment type="caution">
    <text evidence="11">The sequence shown here is derived from an EMBL/GenBank/DDBJ whole genome shotgun (WGS) entry which is preliminary data.</text>
</comment>
<accession>A0A267H782</accession>
<feature type="signal peptide" evidence="8">
    <location>
        <begin position="1"/>
        <end position="30"/>
    </location>
</feature>
<evidence type="ECO:0000259" key="10">
    <source>
        <dbReference type="PROSITE" id="PS50261"/>
    </source>
</evidence>
<feature type="compositionally biased region" description="Low complexity" evidence="6">
    <location>
        <begin position="878"/>
        <end position="906"/>
    </location>
</feature>
<evidence type="ECO:0000256" key="3">
    <source>
        <dbReference type="ARBA" id="ARBA00022989"/>
    </source>
</evidence>
<dbReference type="GO" id="GO:0007189">
    <property type="term" value="P:adenylate cyclase-activating G protein-coupled receptor signaling pathway"/>
    <property type="evidence" value="ECO:0007669"/>
    <property type="project" value="TreeGrafter"/>
</dbReference>
<feature type="transmembrane region" description="Helical" evidence="7">
    <location>
        <begin position="810"/>
        <end position="834"/>
    </location>
</feature>
<dbReference type="InterPro" id="IPR000203">
    <property type="entry name" value="GPS"/>
</dbReference>
<dbReference type="InterPro" id="IPR057244">
    <property type="entry name" value="GAIN_B"/>
</dbReference>
<dbReference type="PROSITE" id="PS50221">
    <property type="entry name" value="GAIN_B"/>
    <property type="match status" value="1"/>
</dbReference>
<name>A0A267H782_9PLAT</name>
<dbReference type="EMBL" id="NIVC01000015">
    <property type="protein sequence ID" value="PAA94126.1"/>
    <property type="molecule type" value="Genomic_DNA"/>
</dbReference>
<dbReference type="PANTHER" id="PTHR12011">
    <property type="entry name" value="ADHESION G-PROTEIN COUPLED RECEPTOR"/>
    <property type="match status" value="1"/>
</dbReference>